<organism evidence="2 3">
    <name type="scientific">Gloeophyllum trabeum (strain ATCC 11539 / FP-39264 / Madison 617)</name>
    <name type="common">Brown rot fungus</name>
    <dbReference type="NCBI Taxonomy" id="670483"/>
    <lineage>
        <taxon>Eukaryota</taxon>
        <taxon>Fungi</taxon>
        <taxon>Dikarya</taxon>
        <taxon>Basidiomycota</taxon>
        <taxon>Agaricomycotina</taxon>
        <taxon>Agaricomycetes</taxon>
        <taxon>Gloeophyllales</taxon>
        <taxon>Gloeophyllaceae</taxon>
        <taxon>Gloeophyllum</taxon>
    </lineage>
</organism>
<evidence type="ECO:0000313" key="3">
    <source>
        <dbReference type="Proteomes" id="UP000030669"/>
    </source>
</evidence>
<sequence length="89" mass="9031">MHLLSTLSALLASTSALAYVGNAFIAENGTCVCTSPTGCPGQCATVDSVGAVCTNYCGNNKTLACGACGESNYTSCIMNEDDTCFALNE</sequence>
<dbReference type="OrthoDB" id="2817811at2759"/>
<dbReference type="Proteomes" id="UP000030669">
    <property type="component" value="Unassembled WGS sequence"/>
</dbReference>
<evidence type="ECO:0000256" key="1">
    <source>
        <dbReference type="SAM" id="SignalP"/>
    </source>
</evidence>
<dbReference type="EMBL" id="KB469307">
    <property type="protein sequence ID" value="EPQ52728.1"/>
    <property type="molecule type" value="Genomic_DNA"/>
</dbReference>
<dbReference type="KEGG" id="gtr:GLOTRDRAFT_117452"/>
<gene>
    <name evidence="2" type="ORF">GLOTRDRAFT_117452</name>
</gene>
<proteinExistence type="predicted"/>
<keyword evidence="3" id="KW-1185">Reference proteome</keyword>
<name>S7PZ27_GLOTA</name>
<accession>S7PZ27</accession>
<feature type="chain" id="PRO_5004543854" evidence="1">
    <location>
        <begin position="17"/>
        <end position="89"/>
    </location>
</feature>
<evidence type="ECO:0000313" key="2">
    <source>
        <dbReference type="EMBL" id="EPQ52728.1"/>
    </source>
</evidence>
<feature type="signal peptide" evidence="1">
    <location>
        <begin position="1"/>
        <end position="16"/>
    </location>
</feature>
<protein>
    <submittedName>
        <fullName evidence="2">Uncharacterized protein</fullName>
    </submittedName>
</protein>
<keyword evidence="1" id="KW-0732">Signal</keyword>
<dbReference type="RefSeq" id="XP_007868993.1">
    <property type="nucleotide sequence ID" value="XM_007870802.1"/>
</dbReference>
<dbReference type="HOGENOM" id="CLU_2469299_0_0_1"/>
<dbReference type="GeneID" id="19300347"/>
<reference evidence="2 3" key="1">
    <citation type="journal article" date="2012" name="Science">
        <title>The Paleozoic origin of enzymatic lignin decomposition reconstructed from 31 fungal genomes.</title>
        <authorList>
            <person name="Floudas D."/>
            <person name="Binder M."/>
            <person name="Riley R."/>
            <person name="Barry K."/>
            <person name="Blanchette R.A."/>
            <person name="Henrissat B."/>
            <person name="Martinez A.T."/>
            <person name="Otillar R."/>
            <person name="Spatafora J.W."/>
            <person name="Yadav J.S."/>
            <person name="Aerts A."/>
            <person name="Benoit I."/>
            <person name="Boyd A."/>
            <person name="Carlson A."/>
            <person name="Copeland A."/>
            <person name="Coutinho P.M."/>
            <person name="de Vries R.P."/>
            <person name="Ferreira P."/>
            <person name="Findley K."/>
            <person name="Foster B."/>
            <person name="Gaskell J."/>
            <person name="Glotzer D."/>
            <person name="Gorecki P."/>
            <person name="Heitman J."/>
            <person name="Hesse C."/>
            <person name="Hori C."/>
            <person name="Igarashi K."/>
            <person name="Jurgens J.A."/>
            <person name="Kallen N."/>
            <person name="Kersten P."/>
            <person name="Kohler A."/>
            <person name="Kuees U."/>
            <person name="Kumar T.K.A."/>
            <person name="Kuo A."/>
            <person name="LaButti K."/>
            <person name="Larrondo L.F."/>
            <person name="Lindquist E."/>
            <person name="Ling A."/>
            <person name="Lombard V."/>
            <person name="Lucas S."/>
            <person name="Lundell T."/>
            <person name="Martin R."/>
            <person name="McLaughlin D.J."/>
            <person name="Morgenstern I."/>
            <person name="Morin E."/>
            <person name="Murat C."/>
            <person name="Nagy L.G."/>
            <person name="Nolan M."/>
            <person name="Ohm R.A."/>
            <person name="Patyshakuliyeva A."/>
            <person name="Rokas A."/>
            <person name="Ruiz-Duenas F.J."/>
            <person name="Sabat G."/>
            <person name="Salamov A."/>
            <person name="Samejima M."/>
            <person name="Schmutz J."/>
            <person name="Slot J.C."/>
            <person name="St John F."/>
            <person name="Stenlid J."/>
            <person name="Sun H."/>
            <person name="Sun S."/>
            <person name="Syed K."/>
            <person name="Tsang A."/>
            <person name="Wiebenga A."/>
            <person name="Young D."/>
            <person name="Pisabarro A."/>
            <person name="Eastwood D.C."/>
            <person name="Martin F."/>
            <person name="Cullen D."/>
            <person name="Grigoriev I.V."/>
            <person name="Hibbett D.S."/>
        </authorList>
    </citation>
    <scope>NUCLEOTIDE SEQUENCE [LARGE SCALE GENOMIC DNA]</scope>
    <source>
        <strain evidence="2 3">ATCC 11539</strain>
    </source>
</reference>
<dbReference type="AlphaFoldDB" id="S7PZ27"/>